<reference evidence="13 14" key="1">
    <citation type="journal article" date="2013" name="Genome Biol. Evol.">
        <title>Genome evolution and phylogenomic analysis of candidatus kinetoplastibacterium, the betaproteobacterial endosymbionts of strigomonas and angomonas.</title>
        <authorList>
            <person name="Alves J.M."/>
            <person name="Serrano M.G."/>
            <person name="Maia da Silva F."/>
            <person name="Voegtly L.J."/>
            <person name="Matveyev A.V."/>
            <person name="Teixeira M.M."/>
            <person name="Camargo E.P."/>
            <person name="Buck G.A."/>
        </authorList>
    </citation>
    <scope>NUCLEOTIDE SEQUENCE [LARGE SCALE GENOMIC DNA]</scope>
    <source>
        <strain evidence="13 14">TCC012E</strain>
    </source>
</reference>
<keyword evidence="7 10" id="KW-0472">Membrane</keyword>
<accession>M1LVC9</accession>
<dbReference type="InterPro" id="IPR036794">
    <property type="entry name" value="ATP_F1_dsu/esu_C_sf"/>
</dbReference>
<evidence type="ECO:0000313" key="14">
    <source>
        <dbReference type="Proteomes" id="UP000011563"/>
    </source>
</evidence>
<evidence type="ECO:0000256" key="3">
    <source>
        <dbReference type="ARBA" id="ARBA00005712"/>
    </source>
</evidence>
<evidence type="ECO:0000259" key="12">
    <source>
        <dbReference type="Pfam" id="PF02823"/>
    </source>
</evidence>
<dbReference type="AlphaFoldDB" id="M1LVC9"/>
<dbReference type="GO" id="GO:0005886">
    <property type="term" value="C:plasma membrane"/>
    <property type="evidence" value="ECO:0007669"/>
    <property type="project" value="UniProtKB-SubCell"/>
</dbReference>
<comment type="subcellular location">
    <subcellularLocation>
        <location evidence="2 10">Cell membrane</location>
        <topology evidence="2 10">Peripheral membrane protein</topology>
    </subcellularLocation>
</comment>
<organism evidence="13 14">
    <name type="scientific">Candidatus Kinetoplastidibacterium blastocrithidiae TCC012E</name>
    <dbReference type="NCBI Taxonomy" id="1208922"/>
    <lineage>
        <taxon>Bacteria</taxon>
        <taxon>Pseudomonadati</taxon>
        <taxon>Pseudomonadota</taxon>
        <taxon>Betaproteobacteria</taxon>
        <taxon>Candidatus Kinetoplastidibacterium</taxon>
    </lineage>
</organism>
<evidence type="ECO:0000256" key="5">
    <source>
        <dbReference type="ARBA" id="ARBA00022448"/>
    </source>
</evidence>
<evidence type="ECO:0000256" key="10">
    <source>
        <dbReference type="HAMAP-Rule" id="MF_00530"/>
    </source>
</evidence>
<dbReference type="NCBIfam" id="TIGR01216">
    <property type="entry name" value="ATP_synt_epsi"/>
    <property type="match status" value="1"/>
</dbReference>
<keyword evidence="5 10" id="KW-0813">Transport</keyword>
<dbReference type="CDD" id="cd12152">
    <property type="entry name" value="F1-ATPase_delta"/>
    <property type="match status" value="1"/>
</dbReference>
<dbReference type="InterPro" id="IPR001469">
    <property type="entry name" value="ATP_synth_F1_dsu/esu"/>
</dbReference>
<dbReference type="HAMAP" id="MF_00530">
    <property type="entry name" value="ATP_synth_epsil_bac"/>
    <property type="match status" value="1"/>
</dbReference>
<dbReference type="InterPro" id="IPR020546">
    <property type="entry name" value="ATP_synth_F1_dsu/esu_N"/>
</dbReference>
<dbReference type="RefSeq" id="WP_015237781.1">
    <property type="nucleotide sequence ID" value="NC_020285.1"/>
</dbReference>
<dbReference type="SUPFAM" id="SSF51344">
    <property type="entry name" value="Epsilon subunit of F1F0-ATP synthase N-terminal domain"/>
    <property type="match status" value="1"/>
</dbReference>
<dbReference type="GO" id="GO:0046933">
    <property type="term" value="F:proton-transporting ATP synthase activity, rotational mechanism"/>
    <property type="evidence" value="ECO:0007669"/>
    <property type="project" value="UniProtKB-UniRule"/>
</dbReference>
<proteinExistence type="inferred from homology"/>
<dbReference type="PANTHER" id="PTHR13822:SF10">
    <property type="entry name" value="ATP SYNTHASE EPSILON CHAIN, CHLOROPLASTIC"/>
    <property type="match status" value="1"/>
</dbReference>
<dbReference type="PATRIC" id="fig|1208922.3.peg.59"/>
<evidence type="ECO:0000256" key="4">
    <source>
        <dbReference type="ARBA" id="ARBA00011648"/>
    </source>
</evidence>
<keyword evidence="9 10" id="KW-0066">ATP synthesis</keyword>
<dbReference type="HOGENOM" id="CLU_084338_2_0_4"/>
<dbReference type="Gene3D" id="2.60.15.10">
    <property type="entry name" value="F0F1 ATP synthase delta/epsilon subunit, N-terminal"/>
    <property type="match status" value="1"/>
</dbReference>
<keyword evidence="14" id="KW-1185">Reference proteome</keyword>
<keyword evidence="6 10" id="KW-0406">Ion transport</keyword>
<dbReference type="SUPFAM" id="SSF46604">
    <property type="entry name" value="Epsilon subunit of F1F0-ATP synthase C-terminal domain"/>
    <property type="match status" value="1"/>
</dbReference>
<dbReference type="KEGG" id="kbt:BCUE_0275"/>
<dbReference type="GO" id="GO:0005524">
    <property type="term" value="F:ATP binding"/>
    <property type="evidence" value="ECO:0007669"/>
    <property type="project" value="UniProtKB-UniRule"/>
</dbReference>
<keyword evidence="8 10" id="KW-0139">CF(1)</keyword>
<feature type="domain" description="ATP synthase F1 complex delta/epsilon subunit N-terminal" evidence="12">
    <location>
        <begin position="6"/>
        <end position="84"/>
    </location>
</feature>
<dbReference type="Pfam" id="PF02823">
    <property type="entry name" value="ATP-synt_DE_N"/>
    <property type="match status" value="1"/>
</dbReference>
<evidence type="ECO:0000256" key="2">
    <source>
        <dbReference type="ARBA" id="ARBA00004202"/>
    </source>
</evidence>
<evidence type="ECO:0000256" key="1">
    <source>
        <dbReference type="ARBA" id="ARBA00003543"/>
    </source>
</evidence>
<gene>
    <name evidence="10" type="primary">atpC</name>
    <name evidence="13" type="ORF">BCUE_0275</name>
</gene>
<keyword evidence="10" id="KW-1003">Cell membrane</keyword>
<dbReference type="Gene3D" id="1.20.5.440">
    <property type="entry name" value="ATP synthase delta/epsilon subunit, C-terminal domain"/>
    <property type="match status" value="1"/>
</dbReference>
<dbReference type="GO" id="GO:0045259">
    <property type="term" value="C:proton-transporting ATP synthase complex"/>
    <property type="evidence" value="ECO:0007669"/>
    <property type="project" value="UniProtKB-KW"/>
</dbReference>
<comment type="function">
    <text evidence="1 10">Produces ATP from ADP in the presence of a proton gradient across the membrane.</text>
</comment>
<dbReference type="NCBIfam" id="NF001847">
    <property type="entry name" value="PRK00571.1-4"/>
    <property type="match status" value="1"/>
</dbReference>
<dbReference type="InterPro" id="IPR036771">
    <property type="entry name" value="ATPsynth_dsu/esu_N"/>
</dbReference>
<evidence type="ECO:0000256" key="7">
    <source>
        <dbReference type="ARBA" id="ARBA00023136"/>
    </source>
</evidence>
<evidence type="ECO:0000313" key="13">
    <source>
        <dbReference type="EMBL" id="AGF49507.1"/>
    </source>
</evidence>
<comment type="similarity">
    <text evidence="3 10 11">Belongs to the ATPase epsilon chain family.</text>
</comment>
<dbReference type="EMBL" id="CP003807">
    <property type="protein sequence ID" value="AGF49507.1"/>
    <property type="molecule type" value="Genomic_DNA"/>
</dbReference>
<evidence type="ECO:0000256" key="8">
    <source>
        <dbReference type="ARBA" id="ARBA00023196"/>
    </source>
</evidence>
<name>M1LVC9_9PROT</name>
<evidence type="ECO:0000256" key="11">
    <source>
        <dbReference type="RuleBase" id="RU003656"/>
    </source>
</evidence>
<evidence type="ECO:0000256" key="9">
    <source>
        <dbReference type="ARBA" id="ARBA00023310"/>
    </source>
</evidence>
<sequence length="141" mass="15476">MNNFITVNIVSISELLFSGNAKFVLLPAEFGDIGILPGHVPLISLIRTGMLKIICPDDSEHSIFVAGGILEVQPKEVTVLADTAVIATELDEVKIIEARKKAEEVLRNNKDRTDIASVEMELNMLAVQAKTVRKFGKARVY</sequence>
<protein>
    <recommendedName>
        <fullName evidence="10">ATP synthase epsilon chain</fullName>
    </recommendedName>
    <alternativeName>
        <fullName evidence="10">ATP synthase F1 sector epsilon subunit</fullName>
    </alternativeName>
    <alternativeName>
        <fullName evidence="10">F-ATPase epsilon subunit</fullName>
    </alternativeName>
</protein>
<evidence type="ECO:0000256" key="6">
    <source>
        <dbReference type="ARBA" id="ARBA00023065"/>
    </source>
</evidence>
<comment type="subunit">
    <text evidence="4 10 11">F-type ATPases have 2 components, CF(1) - the catalytic core - and CF(0) - the membrane proton channel. CF(1) has five subunits: alpha(3), beta(3), gamma(1), delta(1), epsilon(1). CF(0) has three main subunits: a, b and c.</text>
</comment>
<keyword evidence="10" id="KW-0375">Hydrogen ion transport</keyword>
<dbReference type="PANTHER" id="PTHR13822">
    <property type="entry name" value="ATP SYNTHASE DELTA/EPSILON CHAIN"/>
    <property type="match status" value="1"/>
</dbReference>
<dbReference type="Proteomes" id="UP000011563">
    <property type="component" value="Chromosome"/>
</dbReference>